<accession>A0AAD1SEZ3</accession>
<keyword evidence="4" id="KW-1185">Reference proteome</keyword>
<feature type="compositionally biased region" description="Basic and acidic residues" evidence="1">
    <location>
        <begin position="97"/>
        <end position="112"/>
    </location>
</feature>
<sequence length="248" mass="27869">MKSDSRKNHFHCQCEKCKKNYEAKATCGEIHCSFDMRGTKKCVCENITYMGSVMQVCCKGNTYICFNNKNVKNAVTQPETTVPSPFPSYESENEEMDSSKECKDDNQKCKDGNEEDNKENKDVSNGDNENNSDKGVDNKTTNERSPNQNESWLIATLVILLLCVAFAVLIIVLRKRIFKLQESQPDEPVGGGLPVKDQPGKTIVTIYAKANHPEVIGEKITLGHHYEEIPSTSLVKVNINQTKTAIYY</sequence>
<keyword evidence="2" id="KW-1133">Transmembrane helix</keyword>
<proteinExistence type="predicted"/>
<gene>
    <name evidence="3" type="ORF">PECUL_23A043192</name>
</gene>
<feature type="region of interest" description="Disordered" evidence="1">
    <location>
        <begin position="77"/>
        <end position="146"/>
    </location>
</feature>
<feature type="transmembrane region" description="Helical" evidence="2">
    <location>
        <begin position="152"/>
        <end position="173"/>
    </location>
</feature>
<feature type="compositionally biased region" description="Basic and acidic residues" evidence="1">
    <location>
        <begin position="131"/>
        <end position="142"/>
    </location>
</feature>
<evidence type="ECO:0000313" key="3">
    <source>
        <dbReference type="EMBL" id="CAH2297381.1"/>
    </source>
</evidence>
<evidence type="ECO:0000256" key="1">
    <source>
        <dbReference type="SAM" id="MobiDB-lite"/>
    </source>
</evidence>
<reference evidence="3" key="1">
    <citation type="submission" date="2022-03" db="EMBL/GenBank/DDBJ databases">
        <authorList>
            <person name="Alioto T."/>
            <person name="Alioto T."/>
            <person name="Gomez Garrido J."/>
        </authorList>
    </citation>
    <scope>NUCLEOTIDE SEQUENCE</scope>
</reference>
<evidence type="ECO:0000313" key="4">
    <source>
        <dbReference type="Proteomes" id="UP001295444"/>
    </source>
</evidence>
<dbReference type="Proteomes" id="UP001295444">
    <property type="component" value="Chromosome 05"/>
</dbReference>
<dbReference type="EMBL" id="OW240916">
    <property type="protein sequence ID" value="CAH2297381.1"/>
    <property type="molecule type" value="Genomic_DNA"/>
</dbReference>
<keyword evidence="2" id="KW-0812">Transmembrane</keyword>
<organism evidence="3 4">
    <name type="scientific">Pelobates cultripes</name>
    <name type="common">Western spadefoot toad</name>
    <dbReference type="NCBI Taxonomy" id="61616"/>
    <lineage>
        <taxon>Eukaryota</taxon>
        <taxon>Metazoa</taxon>
        <taxon>Chordata</taxon>
        <taxon>Craniata</taxon>
        <taxon>Vertebrata</taxon>
        <taxon>Euteleostomi</taxon>
        <taxon>Amphibia</taxon>
        <taxon>Batrachia</taxon>
        <taxon>Anura</taxon>
        <taxon>Pelobatoidea</taxon>
        <taxon>Pelobatidae</taxon>
        <taxon>Pelobates</taxon>
    </lineage>
</organism>
<dbReference type="AlphaFoldDB" id="A0AAD1SEZ3"/>
<name>A0AAD1SEZ3_PELCU</name>
<keyword evidence="2" id="KW-0472">Membrane</keyword>
<protein>
    <submittedName>
        <fullName evidence="3">Uncharacterized protein</fullName>
    </submittedName>
</protein>
<evidence type="ECO:0000256" key="2">
    <source>
        <dbReference type="SAM" id="Phobius"/>
    </source>
</evidence>